<feature type="region of interest" description="Disordered" evidence="1">
    <location>
        <begin position="629"/>
        <end position="706"/>
    </location>
</feature>
<reference evidence="3 4" key="1">
    <citation type="journal article" date="2014" name="Int. J. Syst. Evol. Microbiol.">
        <title>Complete genome sequence of Corynebacterium casei LMG S-19264T (=DSM 44701T), isolated from a smear-ripened cheese.</title>
        <authorList>
            <consortium name="US DOE Joint Genome Institute (JGI-PGF)"/>
            <person name="Walter F."/>
            <person name="Albersmeier A."/>
            <person name="Kalinowski J."/>
            <person name="Ruckert C."/>
        </authorList>
    </citation>
    <scope>NUCLEOTIDE SEQUENCE [LARGE SCALE GENOMIC DNA]</scope>
    <source>
        <strain evidence="3 4">KCTC 32337</strain>
    </source>
</reference>
<dbReference type="GO" id="GO:0003676">
    <property type="term" value="F:nucleic acid binding"/>
    <property type="evidence" value="ECO:0007669"/>
    <property type="project" value="InterPro"/>
</dbReference>
<accession>A0A8H9IDI4</accession>
<dbReference type="InterPro" id="IPR036397">
    <property type="entry name" value="RNaseH_sf"/>
</dbReference>
<dbReference type="GO" id="GO:0015074">
    <property type="term" value="P:DNA integration"/>
    <property type="evidence" value="ECO:0007669"/>
    <property type="project" value="InterPro"/>
</dbReference>
<dbReference type="PROSITE" id="PS50994">
    <property type="entry name" value="INTEGRASE"/>
    <property type="match status" value="1"/>
</dbReference>
<protein>
    <submittedName>
        <fullName evidence="3">Transposase</fullName>
    </submittedName>
</protein>
<comment type="caution">
    <text evidence="3">The sequence shown here is derived from an EMBL/GenBank/DDBJ whole genome shotgun (WGS) entry which is preliminary data.</text>
</comment>
<dbReference type="EMBL" id="BMZC01000012">
    <property type="protein sequence ID" value="GGZ75510.1"/>
    <property type="molecule type" value="Genomic_DNA"/>
</dbReference>
<dbReference type="Proteomes" id="UP000622604">
    <property type="component" value="Unassembled WGS sequence"/>
</dbReference>
<evidence type="ECO:0000256" key="1">
    <source>
        <dbReference type="SAM" id="MobiDB-lite"/>
    </source>
</evidence>
<dbReference type="AlphaFoldDB" id="A0A8H9IDI4"/>
<gene>
    <name evidence="3" type="ORF">GCM10011274_37300</name>
</gene>
<dbReference type="Gene3D" id="3.30.420.10">
    <property type="entry name" value="Ribonuclease H-like superfamily/Ribonuclease H"/>
    <property type="match status" value="1"/>
</dbReference>
<dbReference type="RefSeq" id="WP_191866895.1">
    <property type="nucleotide sequence ID" value="NZ_JBHUOD010000009.1"/>
</dbReference>
<feature type="compositionally biased region" description="Basic and acidic residues" evidence="1">
    <location>
        <begin position="631"/>
        <end position="640"/>
    </location>
</feature>
<organism evidence="3 4">
    <name type="scientific">Paraglaciecola chathamensis</name>
    <dbReference type="NCBI Taxonomy" id="368405"/>
    <lineage>
        <taxon>Bacteria</taxon>
        <taxon>Pseudomonadati</taxon>
        <taxon>Pseudomonadota</taxon>
        <taxon>Gammaproteobacteria</taxon>
        <taxon>Alteromonadales</taxon>
        <taxon>Alteromonadaceae</taxon>
        <taxon>Paraglaciecola</taxon>
    </lineage>
</organism>
<evidence type="ECO:0000313" key="4">
    <source>
        <dbReference type="Proteomes" id="UP000622604"/>
    </source>
</evidence>
<dbReference type="InterPro" id="IPR001584">
    <property type="entry name" value="Integrase_cat-core"/>
</dbReference>
<sequence length="706" mass="80720">MEILRNSIWDIKSFDGVESGLWRILLADEAHNFTIMYPINDSKEEKRPILVDFDAFKHAISEHYIFKGSFKLPVYMLKDDSEISEQHIKIRDENYALIKDLVDDQDLLIKLSTVKRVNCVGRHADKVGAGVRKIHRLLKQFYKYGQTRNALLPAYSACGGLGKTKIVKTTPLGSPKKARTLTVERTNNFIVTDVDKSKFRKILKKHYFKAHGKPLSDTYKEMLRTYYSDEIKMANALGSVPYVPSLRQLSYWKRKLFSDAESIRLTTTERDYLLNRRGVMGSASTKWSVPGDCFEIDATVADAHIVSEWSPNLILGRPTIYSIVDRASGAICGINVSLFYASWRAARQALANAFLPKVSYCKEFGIDIQESDWPIHHIPLTLMCDNGEMIGLQPQKLVVPLTELQLSPPYRPDFKSFVENRFGLLNKELIHDLLGTTRGGKVVRGDKDPRKDAIYTLKDFTKLLINAVLELNRSKYDRLAESSPLLIKHNLTPNPINFWKINVLNHKHSLQIANESEVISRMYPPAKSTMTERGIEFNGLYYSCERVIKDNLAAIARTNGSWKLDARINENTTNYMYVRFNKNDDFVKCNLLPRSNMFESKPMYEVEVFQDWRGQKDAETPITVESIDSSTMRKEKEKSAKATTPEKPAPFSQRVKNIRENRKNEINSTSNVIDDSRPTEPLSPESVAIDSAKKKTVFLPRRPKGK</sequence>
<proteinExistence type="predicted"/>
<feature type="domain" description="Integrase catalytic" evidence="2">
    <location>
        <begin position="286"/>
        <end position="492"/>
    </location>
</feature>
<evidence type="ECO:0000313" key="3">
    <source>
        <dbReference type="EMBL" id="GGZ75510.1"/>
    </source>
</evidence>
<evidence type="ECO:0000259" key="2">
    <source>
        <dbReference type="PROSITE" id="PS50994"/>
    </source>
</evidence>
<name>A0A8H9IDI4_9ALTE</name>